<comment type="caution">
    <text evidence="2">The sequence shown here is derived from an EMBL/GenBank/DDBJ whole genome shotgun (WGS) entry which is preliminary data.</text>
</comment>
<evidence type="ECO:0000313" key="2">
    <source>
        <dbReference type="EMBL" id="MDO1531940.1"/>
    </source>
</evidence>
<keyword evidence="1" id="KW-0472">Membrane</keyword>
<reference evidence="2" key="1">
    <citation type="submission" date="2023-06" db="EMBL/GenBank/DDBJ databases">
        <authorList>
            <person name="Jiang Y."/>
            <person name="Liu Q."/>
        </authorList>
    </citation>
    <scope>NUCLEOTIDE SEQUENCE</scope>
    <source>
        <strain evidence="2">CGMCC 1.12090</strain>
    </source>
</reference>
<accession>A0ABT8RZ42</accession>
<keyword evidence="1" id="KW-0812">Transmembrane</keyword>
<keyword evidence="3" id="KW-1185">Reference proteome</keyword>
<dbReference type="RefSeq" id="WP_301805631.1">
    <property type="nucleotide sequence ID" value="NZ_JAUJZH010000003.1"/>
</dbReference>
<organism evidence="2 3">
    <name type="scientific">Variovorax ginsengisoli</name>
    <dbReference type="NCBI Taxonomy" id="363844"/>
    <lineage>
        <taxon>Bacteria</taxon>
        <taxon>Pseudomonadati</taxon>
        <taxon>Pseudomonadota</taxon>
        <taxon>Betaproteobacteria</taxon>
        <taxon>Burkholderiales</taxon>
        <taxon>Comamonadaceae</taxon>
        <taxon>Variovorax</taxon>
    </lineage>
</organism>
<evidence type="ECO:0000256" key="1">
    <source>
        <dbReference type="SAM" id="Phobius"/>
    </source>
</evidence>
<keyword evidence="1" id="KW-1133">Transmembrane helix</keyword>
<proteinExistence type="predicted"/>
<dbReference type="Proteomes" id="UP001169027">
    <property type="component" value="Unassembled WGS sequence"/>
</dbReference>
<evidence type="ECO:0000313" key="3">
    <source>
        <dbReference type="Proteomes" id="UP001169027"/>
    </source>
</evidence>
<gene>
    <name evidence="2" type="ORF">Q2T77_06545</name>
</gene>
<sequence>MSLSQTFLVLAAIYMAPHLSRRAGIVFSAMCLAWSVIGPFIMEWMSK</sequence>
<protein>
    <recommendedName>
        <fullName evidence="4">MFS transporter</fullName>
    </recommendedName>
</protein>
<feature type="transmembrane region" description="Helical" evidence="1">
    <location>
        <begin position="25"/>
        <end position="45"/>
    </location>
</feature>
<evidence type="ECO:0008006" key="4">
    <source>
        <dbReference type="Google" id="ProtNLM"/>
    </source>
</evidence>
<dbReference type="EMBL" id="JAUKVY010000003">
    <property type="protein sequence ID" value="MDO1531940.1"/>
    <property type="molecule type" value="Genomic_DNA"/>
</dbReference>
<name>A0ABT8RZ42_9BURK</name>